<accession>A0A8W8LK69</accession>
<dbReference type="Proteomes" id="UP000005408">
    <property type="component" value="Unassembled WGS sequence"/>
</dbReference>
<evidence type="ECO:0000256" key="1">
    <source>
        <dbReference type="SAM" id="Phobius"/>
    </source>
</evidence>
<evidence type="ECO:0000313" key="2">
    <source>
        <dbReference type="EnsemblMetazoa" id="G27845.1:cds"/>
    </source>
</evidence>
<evidence type="ECO:0000313" key="3">
    <source>
        <dbReference type="Proteomes" id="UP000005408"/>
    </source>
</evidence>
<dbReference type="AlphaFoldDB" id="A0A8W8LK69"/>
<feature type="transmembrane region" description="Helical" evidence="1">
    <location>
        <begin position="85"/>
        <end position="107"/>
    </location>
</feature>
<organism evidence="2 3">
    <name type="scientific">Magallana gigas</name>
    <name type="common">Pacific oyster</name>
    <name type="synonym">Crassostrea gigas</name>
    <dbReference type="NCBI Taxonomy" id="29159"/>
    <lineage>
        <taxon>Eukaryota</taxon>
        <taxon>Metazoa</taxon>
        <taxon>Spiralia</taxon>
        <taxon>Lophotrochozoa</taxon>
        <taxon>Mollusca</taxon>
        <taxon>Bivalvia</taxon>
        <taxon>Autobranchia</taxon>
        <taxon>Pteriomorphia</taxon>
        <taxon>Ostreida</taxon>
        <taxon>Ostreoidea</taxon>
        <taxon>Ostreidae</taxon>
        <taxon>Magallana</taxon>
    </lineage>
</organism>
<keyword evidence="1" id="KW-0472">Membrane</keyword>
<dbReference type="EnsemblMetazoa" id="G27845.1">
    <property type="protein sequence ID" value="G27845.1:cds"/>
    <property type="gene ID" value="G27845"/>
</dbReference>
<protein>
    <submittedName>
        <fullName evidence="2">Uncharacterized protein</fullName>
    </submittedName>
</protein>
<keyword evidence="3" id="KW-1185">Reference proteome</keyword>
<sequence length="146" mass="16536">MYRNTPHTTTDVSPSQLLIGRKLRTKPPKLFEPVSMSSDICSEIVGVQSRPIPRSSCERNMSMNSLISAFDGETARERDPPEKGAFPVILGRVFVVVLFIVGILMLYQMHVTYRLLFNISAQLDKLDTHLLDIDTDKNLQEIMNLD</sequence>
<reference evidence="2" key="1">
    <citation type="submission" date="2022-08" db="UniProtKB">
        <authorList>
            <consortium name="EnsemblMetazoa"/>
        </authorList>
    </citation>
    <scope>IDENTIFICATION</scope>
    <source>
        <strain evidence="2">05x7-T-G4-1.051#20</strain>
    </source>
</reference>
<keyword evidence="1" id="KW-1133">Transmembrane helix</keyword>
<name>A0A8W8LK69_MAGGI</name>
<proteinExistence type="predicted"/>
<keyword evidence="1" id="KW-0812">Transmembrane</keyword>